<dbReference type="InterPro" id="IPR013083">
    <property type="entry name" value="Znf_RING/FYVE/PHD"/>
</dbReference>
<feature type="compositionally biased region" description="Low complexity" evidence="10">
    <location>
        <begin position="305"/>
        <end position="324"/>
    </location>
</feature>
<keyword evidence="8" id="KW-0862">Zinc</keyword>
<dbReference type="InterPro" id="IPR018957">
    <property type="entry name" value="Znf_C3HC4_RING-type"/>
</dbReference>
<comment type="catalytic activity">
    <reaction evidence="1">
        <text>[E2 ubiquitin-conjugating enzyme]-S-ubiquitinyl-L-cysteine + [acceptor protein]-L-lysine = [E2 ubiquitin-conjugating enzyme]-L-cysteine + [acceptor protein]-N(6)-ubiquitinyl-L-lysine.</text>
        <dbReference type="EC" id="2.3.2.31"/>
    </reaction>
</comment>
<dbReference type="InterPro" id="IPR001841">
    <property type="entry name" value="Znf_RING"/>
</dbReference>
<dbReference type="InterPro" id="IPR044066">
    <property type="entry name" value="TRIAD_supradom"/>
</dbReference>
<dbReference type="GO" id="GO:0016567">
    <property type="term" value="P:protein ubiquitination"/>
    <property type="evidence" value="ECO:0007669"/>
    <property type="project" value="InterPro"/>
</dbReference>
<evidence type="ECO:0000256" key="7">
    <source>
        <dbReference type="ARBA" id="ARBA00022786"/>
    </source>
</evidence>
<dbReference type="Pfam" id="PF26200">
    <property type="entry name" value="Rcat_RNF216"/>
    <property type="match status" value="1"/>
</dbReference>
<reference evidence="13" key="1">
    <citation type="submission" date="2020-06" db="EMBL/GenBank/DDBJ databases">
        <authorList>
            <consortium name="Plant Systems Biology data submission"/>
        </authorList>
    </citation>
    <scope>NUCLEOTIDE SEQUENCE</scope>
    <source>
        <strain evidence="13">D6</strain>
    </source>
</reference>
<dbReference type="PROSITE" id="PS50089">
    <property type="entry name" value="ZF_RING_2"/>
    <property type="match status" value="1"/>
</dbReference>
<dbReference type="InterPro" id="IPR002867">
    <property type="entry name" value="IBR_dom"/>
</dbReference>
<dbReference type="EC" id="2.3.2.31" evidence="2"/>
<keyword evidence="6 9" id="KW-0863">Zinc-finger</keyword>
<keyword evidence="4" id="KW-0479">Metal-binding</keyword>
<feature type="region of interest" description="Disordered" evidence="10">
    <location>
        <begin position="399"/>
        <end position="418"/>
    </location>
</feature>
<proteinExistence type="predicted"/>
<evidence type="ECO:0000256" key="2">
    <source>
        <dbReference type="ARBA" id="ARBA00012251"/>
    </source>
</evidence>
<evidence type="ECO:0000259" key="12">
    <source>
        <dbReference type="PROSITE" id="PS51873"/>
    </source>
</evidence>
<feature type="region of interest" description="Disordered" evidence="10">
    <location>
        <begin position="305"/>
        <end position="329"/>
    </location>
</feature>
<evidence type="ECO:0000256" key="1">
    <source>
        <dbReference type="ARBA" id="ARBA00001798"/>
    </source>
</evidence>
<dbReference type="AlphaFoldDB" id="A0A9N8H2H0"/>
<dbReference type="CDD" id="cd20335">
    <property type="entry name" value="BRcat_RBR"/>
    <property type="match status" value="1"/>
</dbReference>
<dbReference type="Pfam" id="PF19422">
    <property type="entry name" value="Ariadne"/>
    <property type="match status" value="1"/>
</dbReference>
<feature type="compositionally biased region" description="Acidic residues" evidence="10">
    <location>
        <begin position="45"/>
        <end position="54"/>
    </location>
</feature>
<evidence type="ECO:0000313" key="14">
    <source>
        <dbReference type="Proteomes" id="UP001153069"/>
    </source>
</evidence>
<dbReference type="InterPro" id="IPR031127">
    <property type="entry name" value="E3_UB_ligase_RBR"/>
</dbReference>
<feature type="domain" description="RING-type" evidence="11">
    <location>
        <begin position="470"/>
        <end position="522"/>
    </location>
</feature>
<evidence type="ECO:0000256" key="3">
    <source>
        <dbReference type="ARBA" id="ARBA00022679"/>
    </source>
</evidence>
<dbReference type="CDD" id="cd20336">
    <property type="entry name" value="Rcat_RBR"/>
    <property type="match status" value="1"/>
</dbReference>
<dbReference type="Proteomes" id="UP001153069">
    <property type="component" value="Unassembled WGS sequence"/>
</dbReference>
<evidence type="ECO:0000256" key="6">
    <source>
        <dbReference type="ARBA" id="ARBA00022771"/>
    </source>
</evidence>
<evidence type="ECO:0000256" key="4">
    <source>
        <dbReference type="ARBA" id="ARBA00022723"/>
    </source>
</evidence>
<dbReference type="Pfam" id="PF01485">
    <property type="entry name" value="IBR"/>
    <property type="match status" value="1"/>
</dbReference>
<feature type="region of interest" description="Disordered" evidence="10">
    <location>
        <begin position="124"/>
        <end position="147"/>
    </location>
</feature>
<feature type="compositionally biased region" description="Acidic residues" evidence="10">
    <location>
        <begin position="63"/>
        <end position="78"/>
    </location>
</feature>
<dbReference type="EMBL" id="CAICTM010000009">
    <property type="protein sequence ID" value="CAB9496735.1"/>
    <property type="molecule type" value="Genomic_DNA"/>
</dbReference>
<evidence type="ECO:0000259" key="11">
    <source>
        <dbReference type="PROSITE" id="PS50089"/>
    </source>
</evidence>
<accession>A0A9N8H2H0</accession>
<evidence type="ECO:0000256" key="9">
    <source>
        <dbReference type="PROSITE-ProRule" id="PRU00175"/>
    </source>
</evidence>
<dbReference type="InterPro" id="IPR045840">
    <property type="entry name" value="Ariadne"/>
</dbReference>
<evidence type="ECO:0000256" key="5">
    <source>
        <dbReference type="ARBA" id="ARBA00022737"/>
    </source>
</evidence>
<dbReference type="SMART" id="SM00647">
    <property type="entry name" value="IBR"/>
    <property type="match status" value="2"/>
</dbReference>
<evidence type="ECO:0000256" key="8">
    <source>
        <dbReference type="ARBA" id="ARBA00022833"/>
    </source>
</evidence>
<evidence type="ECO:0000313" key="13">
    <source>
        <dbReference type="EMBL" id="CAB9496735.1"/>
    </source>
</evidence>
<dbReference type="Gene3D" id="3.30.40.10">
    <property type="entry name" value="Zinc/RING finger domain, C3HC4 (zinc finger)"/>
    <property type="match status" value="1"/>
</dbReference>
<dbReference type="PROSITE" id="PS51873">
    <property type="entry name" value="TRIAD"/>
    <property type="match status" value="1"/>
</dbReference>
<keyword evidence="3" id="KW-0808">Transferase</keyword>
<dbReference type="GO" id="GO:0061630">
    <property type="term" value="F:ubiquitin protein ligase activity"/>
    <property type="evidence" value="ECO:0007669"/>
    <property type="project" value="UniProtKB-EC"/>
</dbReference>
<dbReference type="Gene3D" id="1.20.120.1750">
    <property type="match status" value="1"/>
</dbReference>
<comment type="caution">
    <text evidence="13">The sequence shown here is derived from an EMBL/GenBank/DDBJ whole genome shotgun (WGS) entry which is preliminary data.</text>
</comment>
<dbReference type="PANTHER" id="PTHR11685">
    <property type="entry name" value="RBR FAMILY RING FINGER AND IBR DOMAIN-CONTAINING"/>
    <property type="match status" value="1"/>
</dbReference>
<evidence type="ECO:0000256" key="10">
    <source>
        <dbReference type="SAM" id="MobiDB-lite"/>
    </source>
</evidence>
<dbReference type="GO" id="GO:0008270">
    <property type="term" value="F:zinc ion binding"/>
    <property type="evidence" value="ECO:0007669"/>
    <property type="project" value="UniProtKB-KW"/>
</dbReference>
<dbReference type="Pfam" id="PF00097">
    <property type="entry name" value="zf-C3HC4"/>
    <property type="match status" value="1"/>
</dbReference>
<protein>
    <recommendedName>
        <fullName evidence="2">RBR-type E3 ubiquitin transferase</fullName>
        <ecNumber evidence="2">2.3.2.31</ecNumber>
    </recommendedName>
</protein>
<keyword evidence="14" id="KW-1185">Reference proteome</keyword>
<feature type="domain" description="RING-type" evidence="12">
    <location>
        <begin position="466"/>
        <end position="757"/>
    </location>
</feature>
<gene>
    <name evidence="13" type="ORF">SEMRO_9_G007010.1</name>
</gene>
<feature type="region of interest" description="Disordered" evidence="10">
    <location>
        <begin position="626"/>
        <end position="661"/>
    </location>
</feature>
<organism evidence="13 14">
    <name type="scientific">Seminavis robusta</name>
    <dbReference type="NCBI Taxonomy" id="568900"/>
    <lineage>
        <taxon>Eukaryota</taxon>
        <taxon>Sar</taxon>
        <taxon>Stramenopiles</taxon>
        <taxon>Ochrophyta</taxon>
        <taxon>Bacillariophyta</taxon>
        <taxon>Bacillariophyceae</taxon>
        <taxon>Bacillariophycidae</taxon>
        <taxon>Naviculales</taxon>
        <taxon>Naviculaceae</taxon>
        <taxon>Seminavis</taxon>
    </lineage>
</organism>
<sequence length="973" mass="108230">MMMESPKATAVSVAAPTVDDHDKSVDEKDAVANVSHGGDSLSEQEQGEEEDDDSDGYRYESDYSYEYEDEDEENEDDTPPALNGGLKRKICASAMDPQLSKASKNPLSPSHAAATCTASAPLANLKTTGLPPESLGTGTGTCTTSTGTTIMKPTSFWTSTPQSAQSRVCESCQREEHSPVLDCPVVSKWLEMAQDKAAGIVSVDSSCIESCMQRRVQECVERLRAMAEEFEGNTLDHFYNASPQVVAVDLRRFGWNVTDWQDAVRQRAEQEQRLNLLPPTDVLRRTLVRRTIDRLGFEQGEIIAQEQNNPQNNNNGENNPQNNNDDTQIYPGFDQAVREMHQEHEEFLRETMNQEYQMATAPVAATTPTPTGTTVSTNAATLPADENTSTQQDITAEAASIPLPSEEPNSSSSSASAMMATTSPQQMNQQIEFCMCKSPPGENAEKAKHSNFCQACGKASVAPDNSGWMCEICMDDEVDEQDRLAMECGHEYCRDCWAQFIAAMLEETRAAGGILTIPGICPHRLCRQKVTRGHIELFAPQLLNMYDGMALNSFVQGHHTTMRWCPGPGCGQIVVRARVGLFLHELGYDARFARCDACRTRYCFECGDEAHDGRRCIRLDEQALNAEEQQGERTEETTGTENDEVFGGYPRNQQNGRPRQLVAGGNRNMLRQGAGAVGMGALPPGDDNNAMEKKTNEKIRRCPSCKDPIEKNGGCNHMTCKCGTHFCWLCMTNTTGNHWNHYCGREPTRLGGDGREGLARGRRQDEIMRARRALIGRLQRMDLDYIAETVQIAQFACDSKAVKDVLQKRQELVRYAHYMNRFNAHGQGQCFAENQCECLAGRVIDFTAVSKLQNCTDADFISLSNQRLVASRRMLKYTYCFLYYKLDGDKFQEGETKADDFEDNDCPVDNAISSSLPISLALFLDHQERLERMTEQLSFLSENAVTRTDRKRVVDMSVMALSFEAHDVKGSNV</sequence>
<name>A0A9N8H2H0_9STRA</name>
<feature type="compositionally biased region" description="Basic and acidic residues" evidence="10">
    <location>
        <begin position="18"/>
        <end position="30"/>
    </location>
</feature>
<keyword evidence="7" id="KW-0833">Ubl conjugation pathway</keyword>
<dbReference type="OrthoDB" id="10009520at2759"/>
<keyword evidence="5" id="KW-0677">Repeat</keyword>
<feature type="region of interest" description="Disordered" evidence="10">
    <location>
        <begin position="1"/>
        <end position="85"/>
    </location>
</feature>
<dbReference type="SUPFAM" id="SSF57850">
    <property type="entry name" value="RING/U-box"/>
    <property type="match status" value="3"/>
</dbReference>